<dbReference type="PROSITE" id="PS00031">
    <property type="entry name" value="NUCLEAR_REC_DBD_1"/>
    <property type="match status" value="1"/>
</dbReference>
<dbReference type="SMART" id="SM00430">
    <property type="entry name" value="HOLI"/>
    <property type="match status" value="1"/>
</dbReference>
<dbReference type="SMART" id="SM00399">
    <property type="entry name" value="ZnF_C4"/>
    <property type="match status" value="1"/>
</dbReference>
<dbReference type="PROSITE" id="PS51843">
    <property type="entry name" value="NR_LBD"/>
    <property type="match status" value="1"/>
</dbReference>
<dbReference type="GO" id="GO:0000981">
    <property type="term" value="F:DNA-binding transcription factor activity, RNA polymerase II-specific"/>
    <property type="evidence" value="ECO:0007669"/>
    <property type="project" value="UniProtKB-ARBA"/>
</dbReference>
<dbReference type="CDD" id="cd07168">
    <property type="entry name" value="NR_DBD_DHR4_like"/>
    <property type="match status" value="1"/>
</dbReference>
<feature type="region of interest" description="Disordered" evidence="10">
    <location>
        <begin position="335"/>
        <end position="357"/>
    </location>
</feature>
<dbReference type="GO" id="GO:0008270">
    <property type="term" value="F:zinc ion binding"/>
    <property type="evidence" value="ECO:0007669"/>
    <property type="project" value="UniProtKB-KW"/>
</dbReference>
<dbReference type="GO" id="GO:0035556">
    <property type="term" value="P:intracellular signal transduction"/>
    <property type="evidence" value="ECO:0007669"/>
    <property type="project" value="UniProtKB-ARBA"/>
</dbReference>
<dbReference type="PROSITE" id="PS51030">
    <property type="entry name" value="NUCLEAR_REC_DBD_2"/>
    <property type="match status" value="1"/>
</dbReference>
<feature type="region of interest" description="Disordered" evidence="10">
    <location>
        <begin position="483"/>
        <end position="503"/>
    </location>
</feature>
<dbReference type="GO" id="GO:0005634">
    <property type="term" value="C:nucleus"/>
    <property type="evidence" value="ECO:0007669"/>
    <property type="project" value="UniProtKB-SubCell"/>
</dbReference>
<dbReference type="InterPro" id="IPR035500">
    <property type="entry name" value="NHR-like_dom_sf"/>
</dbReference>
<reference evidence="13" key="1">
    <citation type="submission" date="2011-02" db="EMBL/GenBank/DDBJ databases">
        <title>The genome of the leaf-cutting ant Acromyrmex echinatior suggests key adaptations to social evolution and fungus farming.</title>
        <authorList>
            <person name="Nygaard S."/>
            <person name="Zhang G."/>
        </authorList>
    </citation>
    <scope>NUCLEOTIDE SEQUENCE</scope>
</reference>
<dbReference type="InterPro" id="IPR000536">
    <property type="entry name" value="Nucl_hrmn_rcpt_lig-bd"/>
</dbReference>
<feature type="domain" description="Nuclear receptor" evidence="11">
    <location>
        <begin position="507"/>
        <end position="582"/>
    </location>
</feature>
<dbReference type="InParanoid" id="F4W3W9"/>
<dbReference type="SUPFAM" id="SSF48508">
    <property type="entry name" value="Nuclear receptor ligand-binding domain"/>
    <property type="match status" value="1"/>
</dbReference>
<dbReference type="PRINTS" id="PR00047">
    <property type="entry name" value="STROIDFINGER"/>
</dbReference>
<dbReference type="Pfam" id="PF00104">
    <property type="entry name" value="Hormone_recep"/>
    <property type="match status" value="1"/>
</dbReference>
<evidence type="ECO:0000256" key="7">
    <source>
        <dbReference type="ARBA" id="ARBA00023163"/>
    </source>
</evidence>
<feature type="compositionally biased region" description="Polar residues" evidence="10">
    <location>
        <begin position="145"/>
        <end position="176"/>
    </location>
</feature>
<dbReference type="InterPro" id="IPR001628">
    <property type="entry name" value="Znf_hrmn_rcpt"/>
</dbReference>
<dbReference type="FunCoup" id="F4W3W9">
    <property type="interactions" value="82"/>
</dbReference>
<evidence type="ECO:0000256" key="5">
    <source>
        <dbReference type="ARBA" id="ARBA00023015"/>
    </source>
</evidence>
<feature type="compositionally biased region" description="Pro residues" evidence="10">
    <location>
        <begin position="259"/>
        <end position="272"/>
    </location>
</feature>
<evidence type="ECO:0000256" key="10">
    <source>
        <dbReference type="SAM" id="MobiDB-lite"/>
    </source>
</evidence>
<name>F4W3W9_ACREC</name>
<dbReference type="PANTHER" id="PTHR48092">
    <property type="entry name" value="KNIRPS-RELATED PROTEIN-RELATED"/>
    <property type="match status" value="1"/>
</dbReference>
<evidence type="ECO:0000256" key="9">
    <source>
        <dbReference type="ARBA" id="ARBA00023242"/>
    </source>
</evidence>
<dbReference type="SUPFAM" id="SSF57716">
    <property type="entry name" value="Glucocorticoid receptor-like (DNA-binding domain)"/>
    <property type="match status" value="1"/>
</dbReference>
<organism evidence="14">
    <name type="scientific">Acromyrmex echinatior</name>
    <name type="common">Panamanian leafcutter ant</name>
    <name type="synonym">Acromyrmex octospinosus echinatior</name>
    <dbReference type="NCBI Taxonomy" id="103372"/>
    <lineage>
        <taxon>Eukaryota</taxon>
        <taxon>Metazoa</taxon>
        <taxon>Ecdysozoa</taxon>
        <taxon>Arthropoda</taxon>
        <taxon>Hexapoda</taxon>
        <taxon>Insecta</taxon>
        <taxon>Pterygota</taxon>
        <taxon>Neoptera</taxon>
        <taxon>Endopterygota</taxon>
        <taxon>Hymenoptera</taxon>
        <taxon>Apocrita</taxon>
        <taxon>Aculeata</taxon>
        <taxon>Formicoidea</taxon>
        <taxon>Formicidae</taxon>
        <taxon>Myrmicinae</taxon>
        <taxon>Acromyrmex</taxon>
    </lineage>
</organism>
<feature type="region of interest" description="Disordered" evidence="10">
    <location>
        <begin position="22"/>
        <end position="272"/>
    </location>
</feature>
<dbReference type="OrthoDB" id="10006908at2759"/>
<dbReference type="AlphaFoldDB" id="F4W3W9"/>
<dbReference type="Pfam" id="PF00105">
    <property type="entry name" value="zf-C4"/>
    <property type="match status" value="1"/>
</dbReference>
<feature type="compositionally biased region" description="Gly residues" evidence="10">
    <location>
        <begin position="200"/>
        <end position="215"/>
    </location>
</feature>
<dbReference type="InterPro" id="IPR001723">
    <property type="entry name" value="Nuclear_hrmn_rcpt"/>
</dbReference>
<comment type="subcellular location">
    <subcellularLocation>
        <location evidence="1">Nucleus</location>
    </subcellularLocation>
</comment>
<evidence type="ECO:0000256" key="6">
    <source>
        <dbReference type="ARBA" id="ARBA00023125"/>
    </source>
</evidence>
<feature type="region of interest" description="Disordered" evidence="10">
    <location>
        <begin position="606"/>
        <end position="639"/>
    </location>
</feature>
<evidence type="ECO:0000259" key="12">
    <source>
        <dbReference type="PROSITE" id="PS51843"/>
    </source>
</evidence>
<dbReference type="Gene3D" id="1.10.565.10">
    <property type="entry name" value="Retinoid X Receptor"/>
    <property type="match status" value="1"/>
</dbReference>
<dbReference type="FunFam" id="1.10.565.10:FF:000034">
    <property type="entry name" value="Hormone receptor 4, isoform J"/>
    <property type="match status" value="1"/>
</dbReference>
<keyword evidence="6" id="KW-0238">DNA-binding</keyword>
<dbReference type="FunFam" id="3.30.50.10:FF:000006">
    <property type="entry name" value="Nuclear receptor subfamily 5 group A member"/>
    <property type="match status" value="1"/>
</dbReference>
<keyword evidence="2" id="KW-0479">Metal-binding</keyword>
<feature type="compositionally biased region" description="Low complexity" evidence="10">
    <location>
        <begin position="65"/>
        <end position="83"/>
    </location>
</feature>
<feature type="compositionally biased region" description="Low complexity" evidence="10">
    <location>
        <begin position="335"/>
        <end position="350"/>
    </location>
</feature>
<evidence type="ECO:0000256" key="4">
    <source>
        <dbReference type="ARBA" id="ARBA00022833"/>
    </source>
</evidence>
<proteinExistence type="predicted"/>
<feature type="compositionally biased region" description="Polar residues" evidence="10">
    <location>
        <begin position="33"/>
        <end position="63"/>
    </location>
</feature>
<evidence type="ECO:0000256" key="3">
    <source>
        <dbReference type="ARBA" id="ARBA00022771"/>
    </source>
</evidence>
<evidence type="ECO:0000259" key="11">
    <source>
        <dbReference type="PROSITE" id="PS51030"/>
    </source>
</evidence>
<gene>
    <name evidence="13" type="ORF">G5I_00070</name>
</gene>
<keyword evidence="14" id="KW-1185">Reference proteome</keyword>
<accession>F4W3W9</accession>
<evidence type="ECO:0000313" key="13">
    <source>
        <dbReference type="EMBL" id="EGI71104.1"/>
    </source>
</evidence>
<evidence type="ECO:0000256" key="1">
    <source>
        <dbReference type="ARBA" id="ARBA00004123"/>
    </source>
</evidence>
<evidence type="ECO:0000256" key="8">
    <source>
        <dbReference type="ARBA" id="ARBA00023170"/>
    </source>
</evidence>
<feature type="compositionally biased region" description="Polar residues" evidence="10">
    <location>
        <begin position="218"/>
        <end position="239"/>
    </location>
</feature>
<evidence type="ECO:0000313" key="14">
    <source>
        <dbReference type="Proteomes" id="UP000007755"/>
    </source>
</evidence>
<keyword evidence="4" id="KW-0862">Zinc</keyword>
<keyword evidence="5" id="KW-0805">Transcription regulation</keyword>
<dbReference type="EMBL" id="GL887490">
    <property type="protein sequence ID" value="EGI71104.1"/>
    <property type="molecule type" value="Genomic_DNA"/>
</dbReference>
<keyword evidence="7" id="KW-0804">Transcription</keyword>
<sequence>MTLPSSPCEIENMSLFQDLKLKRRKVDSRCSSDGESMADTSTLSPETNMPSSPGCQIRVTSEYNLLGSPSPGPPRGDSLRGIGSSDGGGGRGNGQEGRDAGCSDRASPDSVFPDAGSMMSFRVSDEQQQQHHQQSQQQHQQQQQRSITPVQIKTSPYSPIPAVSSTPIAQDASSRSDSPDLKGDLSSVQTKEESDNSVFDGGGGGSSGGGSGVGGRSEASNQPSHRNSPSSQFNLNLNISPGAVGSARPHGSLQQQHSPPAPPRSRAPPVPPHLLVAHHQFWSQNTTSVQGFATQRLLNGVISSAVSYGGQNATTVSTSSSGTNVSCVTTGATTTATSCEGMKPPAQRAAPAPPRPPPTVLMGEIGGVRTMIWSAPPLDPVPPPAASWSATAAATASCSSSEESAAQLLLNLGQESRGKPPSSPAVTYSSAVGPPLNMERLWAGDLTQLPAAQQMQALNLTASGSVAQPWVSNGGTVVKSEAASQSISVAPPAPPLPPQENEEDETPMICMICEDKATGLHYGIITCEGCKGFFKRTVQNRRVYTCVAEGGCEITKAQRNRCQYCRFKKCIEQGMVLQAVREDRMPGGRNSGAVYNLYKVKYKKHKKSNKTSGGVGGMSGGEPLNSPPTPSHPSHPAHSGHLVNGTILKTALTNPSEVVHLRQRLDNAVSSSRDRVFPLDATLTMIQTLIDCDEFQDIATLRNLDELLDHNSDLSDKLCQIGDSIVYKLVQWTKRLPFYLELPVEVHTRLLTHKWHELLVLTTSAYQAMHGHHRLTNVSTDGTGADFMQEVTNNMYTLQRCLTSMMGRPITMDQLRQDVGLMVEKITYVTLMFRRVRLRMEEYVCLKVITMLSQARGSTLELEQIQERYMSCLRSFVEHSAPQQPGRFHDLLVRLPEVSLKK</sequence>
<dbReference type="Gene3D" id="3.30.50.10">
    <property type="entry name" value="Erythroid Transcription Factor GATA-1, subunit A"/>
    <property type="match status" value="1"/>
</dbReference>
<dbReference type="InterPro" id="IPR013088">
    <property type="entry name" value="Znf_NHR/GATA"/>
</dbReference>
<protein>
    <submittedName>
        <fullName evidence="13">Hormone receptor 4</fullName>
    </submittedName>
</protein>
<feature type="domain" description="NR LBD" evidence="12">
    <location>
        <begin position="681"/>
        <end position="902"/>
    </location>
</feature>
<dbReference type="eggNOG" id="KOG3575">
    <property type="taxonomic scope" value="Eukaryota"/>
</dbReference>
<dbReference type="Proteomes" id="UP000007755">
    <property type="component" value="Unassembled WGS sequence"/>
</dbReference>
<dbReference type="InterPro" id="IPR050200">
    <property type="entry name" value="Nuclear_hormone_rcpt_NR3"/>
</dbReference>
<evidence type="ECO:0000256" key="2">
    <source>
        <dbReference type="ARBA" id="ARBA00022723"/>
    </source>
</evidence>
<keyword evidence="9" id="KW-0539">Nucleus</keyword>
<keyword evidence="3" id="KW-0863">Zinc-finger</keyword>
<dbReference type="PRINTS" id="PR00398">
    <property type="entry name" value="STRDHORMONER"/>
</dbReference>
<keyword evidence="8 13" id="KW-0675">Receptor</keyword>
<feature type="compositionally biased region" description="Low complexity" evidence="10">
    <location>
        <begin position="130"/>
        <end position="144"/>
    </location>
</feature>
<feature type="compositionally biased region" description="Gly residues" evidence="10">
    <location>
        <begin position="84"/>
        <end position="95"/>
    </location>
</feature>
<dbReference type="GO" id="GO:0043565">
    <property type="term" value="F:sequence-specific DNA binding"/>
    <property type="evidence" value="ECO:0007669"/>
    <property type="project" value="InterPro"/>
</dbReference>